<dbReference type="SUPFAM" id="SSF110849">
    <property type="entry name" value="ParB/Sulfiredoxin"/>
    <property type="match status" value="1"/>
</dbReference>
<evidence type="ECO:0000256" key="1">
    <source>
        <dbReference type="ARBA" id="ARBA00006295"/>
    </source>
</evidence>
<sequence>MESAVVGEPGMAEGRRGLGRGLSALLGEVETAPAQAPGDQTAGSREAPIELLKRNPDQPRRTFREEDLEDLSNSIREKGVLQPILVRPAPGAPGEYQIVAGERRWRAAQRAGLRSVPIMVRELDDLAVLEIGIIENVQRADLNVLEEALSYKVLMEKFERTQDAIAQTIGKSRSHVANTLRLLALPEEVQSYLVSGELSAGHARAIAAAADPVALAKQIIEGGLSVRETEALARKTPTAPSAKNKGGRPPKVKDTDTQALEADLSSVLGLDVSIDHRGAAGSITISYATLEQLDDLCNRLTRGV</sequence>
<protein>
    <submittedName>
        <fullName evidence="7">ParB/RepB/Spo0J family partition protein</fullName>
    </submittedName>
</protein>
<feature type="domain" description="ParB-like N-terminal" evidence="6">
    <location>
        <begin position="45"/>
        <end position="137"/>
    </location>
</feature>
<dbReference type="RefSeq" id="WP_013081284.1">
    <property type="nucleotide sequence ID" value="NZ_CP027850.1"/>
</dbReference>
<dbReference type="InterPro" id="IPR003115">
    <property type="entry name" value="ParB_N"/>
</dbReference>
<accession>A0ABN5IYQ4</accession>
<dbReference type="InterPro" id="IPR057240">
    <property type="entry name" value="ParB_dimer_C"/>
</dbReference>
<keyword evidence="8" id="KW-1185">Reference proteome</keyword>
<feature type="compositionally biased region" description="Basic and acidic residues" evidence="5">
    <location>
        <begin position="47"/>
        <end position="65"/>
    </location>
</feature>
<dbReference type="NCBIfam" id="TIGR00180">
    <property type="entry name" value="parB_part"/>
    <property type="match status" value="1"/>
</dbReference>
<evidence type="ECO:0000256" key="5">
    <source>
        <dbReference type="SAM" id="MobiDB-lite"/>
    </source>
</evidence>
<dbReference type="InterPro" id="IPR004437">
    <property type="entry name" value="ParB/RepB/Spo0J"/>
</dbReference>
<evidence type="ECO:0000256" key="4">
    <source>
        <dbReference type="ARBA" id="ARBA00025472"/>
    </source>
</evidence>
<dbReference type="InterPro" id="IPR050336">
    <property type="entry name" value="Chromosome_partition/occlusion"/>
</dbReference>
<reference evidence="7 8" key="1">
    <citation type="journal article" date="2015" name="Biotechnol. Bioeng.">
        <title>Genome sequence and phenotypic characterization of Caulobacter segnis.</title>
        <authorList>
            <person name="Patel S."/>
            <person name="Fletcher B."/>
            <person name="Scott D.C."/>
            <person name="Ely B."/>
        </authorList>
    </citation>
    <scope>NUCLEOTIDE SEQUENCE [LARGE SCALE GENOMIC DNA]</scope>
    <source>
        <strain evidence="7 8">TK0059</strain>
    </source>
</reference>
<dbReference type="Pfam" id="PF23552">
    <property type="entry name" value="ParB_C"/>
    <property type="match status" value="1"/>
</dbReference>
<keyword evidence="3" id="KW-0238">DNA-binding</keyword>
<organism evidence="7 8">
    <name type="scientific">Caulobacter segnis</name>
    <dbReference type="NCBI Taxonomy" id="88688"/>
    <lineage>
        <taxon>Bacteria</taxon>
        <taxon>Pseudomonadati</taxon>
        <taxon>Pseudomonadota</taxon>
        <taxon>Alphaproteobacteria</taxon>
        <taxon>Caulobacterales</taxon>
        <taxon>Caulobacteraceae</taxon>
        <taxon>Caulobacter</taxon>
    </lineage>
</organism>
<dbReference type="CDD" id="cd16393">
    <property type="entry name" value="SPO0J_N"/>
    <property type="match status" value="1"/>
</dbReference>
<gene>
    <name evidence="7" type="ORF">B7G68_21630</name>
</gene>
<dbReference type="InterPro" id="IPR041468">
    <property type="entry name" value="HTH_ParB/Spo0J"/>
</dbReference>
<feature type="region of interest" description="Disordered" evidence="5">
    <location>
        <begin position="232"/>
        <end position="256"/>
    </location>
</feature>
<dbReference type="InterPro" id="IPR036086">
    <property type="entry name" value="ParB/Sulfiredoxin_sf"/>
</dbReference>
<evidence type="ECO:0000313" key="8">
    <source>
        <dbReference type="Proteomes" id="UP000240527"/>
    </source>
</evidence>
<evidence type="ECO:0000259" key="6">
    <source>
        <dbReference type="SMART" id="SM00470"/>
    </source>
</evidence>
<keyword evidence="2" id="KW-0159">Chromosome partition</keyword>
<comment type="similarity">
    <text evidence="1">Belongs to the ParB family.</text>
</comment>
<evidence type="ECO:0000313" key="7">
    <source>
        <dbReference type="EMBL" id="AVQ04218.1"/>
    </source>
</evidence>
<dbReference type="Pfam" id="PF17762">
    <property type="entry name" value="HTH_ParB"/>
    <property type="match status" value="1"/>
</dbReference>
<dbReference type="PANTHER" id="PTHR33375:SF1">
    <property type="entry name" value="CHROMOSOME-PARTITIONING PROTEIN PARB-RELATED"/>
    <property type="match status" value="1"/>
</dbReference>
<dbReference type="EMBL" id="CP027850">
    <property type="protein sequence ID" value="AVQ04218.1"/>
    <property type="molecule type" value="Genomic_DNA"/>
</dbReference>
<comment type="function">
    <text evidence="4">Involved in chromosome partition. Localize to both poles of the predivisional cell following completion of DNA replication. Binds to the DNA origin of replication.</text>
</comment>
<dbReference type="Gene3D" id="3.90.1530.30">
    <property type="match status" value="1"/>
</dbReference>
<dbReference type="SMART" id="SM00470">
    <property type="entry name" value="ParB"/>
    <property type="match status" value="1"/>
</dbReference>
<evidence type="ECO:0000256" key="3">
    <source>
        <dbReference type="ARBA" id="ARBA00023125"/>
    </source>
</evidence>
<dbReference type="Pfam" id="PF02195">
    <property type="entry name" value="ParB_N"/>
    <property type="match status" value="1"/>
</dbReference>
<proteinExistence type="inferred from homology"/>
<dbReference type="Proteomes" id="UP000240527">
    <property type="component" value="Chromosome"/>
</dbReference>
<dbReference type="Gene3D" id="1.10.10.2830">
    <property type="match status" value="1"/>
</dbReference>
<name>A0ABN5IYQ4_9CAUL</name>
<dbReference type="SUPFAM" id="SSF109709">
    <property type="entry name" value="KorB DNA-binding domain-like"/>
    <property type="match status" value="1"/>
</dbReference>
<feature type="region of interest" description="Disordered" evidence="5">
    <location>
        <begin position="30"/>
        <end position="65"/>
    </location>
</feature>
<dbReference type="PANTHER" id="PTHR33375">
    <property type="entry name" value="CHROMOSOME-PARTITIONING PROTEIN PARB-RELATED"/>
    <property type="match status" value="1"/>
</dbReference>
<evidence type="ECO:0000256" key="2">
    <source>
        <dbReference type="ARBA" id="ARBA00022829"/>
    </source>
</evidence>